<dbReference type="SUPFAM" id="SSF46894">
    <property type="entry name" value="C-terminal effector domain of the bipartite response regulators"/>
    <property type="match status" value="1"/>
</dbReference>
<gene>
    <name evidence="3" type="ORF">SAMN02982919_00864</name>
</gene>
<dbReference type="Gene3D" id="1.10.10.10">
    <property type="entry name" value="Winged helix-like DNA-binding domain superfamily/Winged helix DNA-binding domain"/>
    <property type="match status" value="1"/>
</dbReference>
<evidence type="ECO:0000313" key="3">
    <source>
        <dbReference type="EMBL" id="SEQ63766.1"/>
    </source>
</evidence>
<sequence>MSDHWLLAPHPSHRLQLPLQETTALLEKLGHASSHAVAEDLLRLLGRHVALAQCTIFTFRGQGSPQLVGLGDRSRTQQLALISSDYVRRFYLLDGSQQVMQAEQSRHRRSGAAGDRQRILLHRQRSSDVQHPEYRAICYEQPRLVERLSILQPQEGGRWLSVNLYRGVEHGFLDETAIATIEAYAPLVMQAMRLHYAGQTLEDDLAGLVLARLQQRCATLTPRDLDVVRAVLQGLSTEALAERLGLTVESARTYLKRLYRKLGVAGQRELFALLLEPVA</sequence>
<protein>
    <submittedName>
        <fullName evidence="3">Regulatory protein, luxR family</fullName>
    </submittedName>
</protein>
<dbReference type="GO" id="GO:0003677">
    <property type="term" value="F:DNA binding"/>
    <property type="evidence" value="ECO:0007669"/>
    <property type="project" value="UniProtKB-KW"/>
</dbReference>
<feature type="domain" description="HTH luxR-type" evidence="2">
    <location>
        <begin position="213"/>
        <end position="278"/>
    </location>
</feature>
<dbReference type="RefSeq" id="WP_091453424.1">
    <property type="nucleotide sequence ID" value="NZ_FOGD01000002.1"/>
</dbReference>
<reference evidence="3 4" key="1">
    <citation type="submission" date="2016-10" db="EMBL/GenBank/DDBJ databases">
        <authorList>
            <person name="de Groot N.N."/>
        </authorList>
    </citation>
    <scope>NUCLEOTIDE SEQUENCE [LARGE SCALE GENOMIC DNA]</scope>
    <source>
        <strain evidence="3 4">ATCC 35958</strain>
    </source>
</reference>
<dbReference type="PRINTS" id="PR00038">
    <property type="entry name" value="HTHLUXR"/>
</dbReference>
<dbReference type="PROSITE" id="PS50043">
    <property type="entry name" value="HTH_LUXR_2"/>
    <property type="match status" value="1"/>
</dbReference>
<dbReference type="AlphaFoldDB" id="A0A1H9HNC8"/>
<dbReference type="InterPro" id="IPR036388">
    <property type="entry name" value="WH-like_DNA-bd_sf"/>
</dbReference>
<dbReference type="STRING" id="180197.SAMN02982919_00864"/>
<dbReference type="Proteomes" id="UP000199766">
    <property type="component" value="Unassembled WGS sequence"/>
</dbReference>
<dbReference type="GO" id="GO:0006355">
    <property type="term" value="P:regulation of DNA-templated transcription"/>
    <property type="evidence" value="ECO:0007669"/>
    <property type="project" value="InterPro"/>
</dbReference>
<dbReference type="PANTHER" id="PTHR43214">
    <property type="entry name" value="TWO-COMPONENT RESPONSE REGULATOR"/>
    <property type="match status" value="1"/>
</dbReference>
<dbReference type="InterPro" id="IPR016032">
    <property type="entry name" value="Sig_transdc_resp-reg_C-effctor"/>
</dbReference>
<keyword evidence="1" id="KW-0238">DNA-binding</keyword>
<accession>A0A1H9HNC8</accession>
<organism evidence="3 4">
    <name type="scientific">Giesbergeria anulus</name>
    <dbReference type="NCBI Taxonomy" id="180197"/>
    <lineage>
        <taxon>Bacteria</taxon>
        <taxon>Pseudomonadati</taxon>
        <taxon>Pseudomonadota</taxon>
        <taxon>Betaproteobacteria</taxon>
        <taxon>Burkholderiales</taxon>
        <taxon>Comamonadaceae</taxon>
        <taxon>Giesbergeria</taxon>
    </lineage>
</organism>
<dbReference type="InterPro" id="IPR000792">
    <property type="entry name" value="Tscrpt_reg_LuxR_C"/>
</dbReference>
<evidence type="ECO:0000259" key="2">
    <source>
        <dbReference type="PROSITE" id="PS50043"/>
    </source>
</evidence>
<evidence type="ECO:0000256" key="1">
    <source>
        <dbReference type="ARBA" id="ARBA00023125"/>
    </source>
</evidence>
<dbReference type="SMART" id="SM00421">
    <property type="entry name" value="HTH_LUXR"/>
    <property type="match status" value="1"/>
</dbReference>
<keyword evidence="4" id="KW-1185">Reference proteome</keyword>
<dbReference type="Pfam" id="PF00196">
    <property type="entry name" value="GerE"/>
    <property type="match status" value="1"/>
</dbReference>
<dbReference type="OrthoDB" id="7009766at2"/>
<dbReference type="InterPro" id="IPR039420">
    <property type="entry name" value="WalR-like"/>
</dbReference>
<proteinExistence type="predicted"/>
<name>A0A1H9HNC8_9BURK</name>
<evidence type="ECO:0000313" key="4">
    <source>
        <dbReference type="Proteomes" id="UP000199766"/>
    </source>
</evidence>
<dbReference type="CDD" id="cd06170">
    <property type="entry name" value="LuxR_C_like"/>
    <property type="match status" value="1"/>
</dbReference>
<dbReference type="EMBL" id="FOGD01000002">
    <property type="protein sequence ID" value="SEQ63766.1"/>
    <property type="molecule type" value="Genomic_DNA"/>
</dbReference>